<dbReference type="Pfam" id="PF07722">
    <property type="entry name" value="Peptidase_C26"/>
    <property type="match status" value="1"/>
</dbReference>
<dbReference type="GO" id="GO:0005829">
    <property type="term" value="C:cytosol"/>
    <property type="evidence" value="ECO:0007669"/>
    <property type="project" value="TreeGrafter"/>
</dbReference>
<dbReference type="PATRIC" id="fig|284581.3.peg.1908"/>
<keyword evidence="1" id="KW-0315">Glutamine amidotransferase</keyword>
<keyword evidence="2" id="KW-1185">Reference proteome</keyword>
<dbReference type="SUPFAM" id="SSF52317">
    <property type="entry name" value="Class I glutamine amidotransferase-like"/>
    <property type="match status" value="1"/>
</dbReference>
<dbReference type="PROSITE" id="PS51273">
    <property type="entry name" value="GATASE_TYPE_1"/>
    <property type="match status" value="1"/>
</dbReference>
<dbReference type="GO" id="GO:0016740">
    <property type="term" value="F:transferase activity"/>
    <property type="evidence" value="ECO:0007669"/>
    <property type="project" value="UniProtKB-KW"/>
</dbReference>
<proteinExistence type="predicted"/>
<dbReference type="EMBL" id="LILC01000013">
    <property type="protein sequence ID" value="KOO46045.1"/>
    <property type="molecule type" value="Genomic_DNA"/>
</dbReference>
<dbReference type="InterPro" id="IPR011697">
    <property type="entry name" value="Peptidase_C26"/>
</dbReference>
<dbReference type="FunFam" id="3.40.50.880:FF:000030">
    <property type="entry name" value="Gamma-glutamyl-gamma-aminobutyrate hydrolase PuuD"/>
    <property type="match status" value="1"/>
</dbReference>
<dbReference type="OrthoDB" id="9813383at2"/>
<dbReference type="STRING" id="284581.AMD01_09195"/>
<sequence length="249" mass="27313">MSVLIGISGSIIVDEGGRFPGYKRAYVNNDYIESAALSGGVPVILPVLENENMIKAQADQIDGLILSGGQDVNPLLYGEEPTTKTGSPFLARDRSEELLLKHVIQQGKPVLAICRGLQILNVAYGGTLYQDLSDMEGSFVKHDQYKNTSDPSHSITILEESHLHTLFGSETLINSFHHQAIKDVAPGFVASAWAKDGVIEAIEKQGESFVVGVQWHPEMMAKEHESMLHLFKLFMNHVEQAKKTSQALS</sequence>
<comment type="caution">
    <text evidence="1">The sequence shown here is derived from an EMBL/GenBank/DDBJ whole genome shotgun (WGS) entry which is preliminary data.</text>
</comment>
<dbReference type="AlphaFoldDB" id="A0A0M0L4Q1"/>
<evidence type="ECO:0000313" key="1">
    <source>
        <dbReference type="EMBL" id="KOO46045.1"/>
    </source>
</evidence>
<name>A0A0M0L4Q1_9BACI</name>
<dbReference type="Proteomes" id="UP000037558">
    <property type="component" value="Unassembled WGS sequence"/>
</dbReference>
<dbReference type="GO" id="GO:0033969">
    <property type="term" value="F:gamma-glutamyl-gamma-aminobutyrate hydrolase activity"/>
    <property type="evidence" value="ECO:0007669"/>
    <property type="project" value="TreeGrafter"/>
</dbReference>
<dbReference type="PANTHER" id="PTHR43235:SF1">
    <property type="entry name" value="GLUTAMINE AMIDOTRANSFERASE PB2B2.05-RELATED"/>
    <property type="match status" value="1"/>
</dbReference>
<reference evidence="2" key="1">
    <citation type="submission" date="2015-08" db="EMBL/GenBank/DDBJ databases">
        <title>Fjat-14210 dsm16467.</title>
        <authorList>
            <person name="Liu B."/>
            <person name="Wang J."/>
            <person name="Zhu Y."/>
            <person name="Liu G."/>
            <person name="Chen Q."/>
            <person name="Chen Z."/>
            <person name="Lan J."/>
            <person name="Che J."/>
            <person name="Ge C."/>
            <person name="Shi H."/>
            <person name="Pan Z."/>
            <person name="Liu X."/>
        </authorList>
    </citation>
    <scope>NUCLEOTIDE SEQUENCE [LARGE SCALE GENOMIC DNA]</scope>
    <source>
        <strain evidence="2">DSM 16467</strain>
    </source>
</reference>
<dbReference type="CDD" id="cd01745">
    <property type="entry name" value="GATase1_2"/>
    <property type="match status" value="1"/>
</dbReference>
<dbReference type="Gene3D" id="3.40.50.880">
    <property type="match status" value="1"/>
</dbReference>
<dbReference type="GO" id="GO:0006598">
    <property type="term" value="P:polyamine catabolic process"/>
    <property type="evidence" value="ECO:0007669"/>
    <property type="project" value="TreeGrafter"/>
</dbReference>
<accession>A0A0M0L4Q1</accession>
<dbReference type="RefSeq" id="WP_053401108.1">
    <property type="nucleotide sequence ID" value="NZ_LILC01000013.1"/>
</dbReference>
<keyword evidence="1" id="KW-0808">Transferase</keyword>
<gene>
    <name evidence="1" type="ORF">AMD01_09195</name>
</gene>
<organism evidence="1 2">
    <name type="scientific">Priestia koreensis</name>
    <dbReference type="NCBI Taxonomy" id="284581"/>
    <lineage>
        <taxon>Bacteria</taxon>
        <taxon>Bacillati</taxon>
        <taxon>Bacillota</taxon>
        <taxon>Bacilli</taxon>
        <taxon>Bacillales</taxon>
        <taxon>Bacillaceae</taxon>
        <taxon>Priestia</taxon>
    </lineage>
</organism>
<protein>
    <submittedName>
        <fullName evidence="1">Glutamine amidotransferase</fullName>
    </submittedName>
</protein>
<dbReference type="InterPro" id="IPR029062">
    <property type="entry name" value="Class_I_gatase-like"/>
</dbReference>
<evidence type="ECO:0000313" key="2">
    <source>
        <dbReference type="Proteomes" id="UP000037558"/>
    </source>
</evidence>
<dbReference type="PANTHER" id="PTHR43235">
    <property type="entry name" value="GLUTAMINE AMIDOTRANSFERASE PB2B2.05-RELATED"/>
    <property type="match status" value="1"/>
</dbReference>
<dbReference type="InterPro" id="IPR044668">
    <property type="entry name" value="PuuD-like"/>
</dbReference>